<evidence type="ECO:0000259" key="2">
    <source>
        <dbReference type="Pfam" id="PF10756"/>
    </source>
</evidence>
<name>A0A919WCY7_9ACTN</name>
<evidence type="ECO:0000256" key="1">
    <source>
        <dbReference type="SAM" id="Phobius"/>
    </source>
</evidence>
<dbReference type="AlphaFoldDB" id="A0A919WCY7"/>
<dbReference type="RefSeq" id="WP_213013479.1">
    <property type="nucleotide sequence ID" value="NZ_BOQN01000160.1"/>
</dbReference>
<dbReference type="Pfam" id="PF10756">
    <property type="entry name" value="bPH_6"/>
    <property type="match status" value="1"/>
</dbReference>
<keyword evidence="1" id="KW-0472">Membrane</keyword>
<reference evidence="3 4" key="1">
    <citation type="submission" date="2021-03" db="EMBL/GenBank/DDBJ databases">
        <title>Whole genome shotgun sequence of Actinoplanes toevensis NBRC 105298.</title>
        <authorList>
            <person name="Komaki H."/>
            <person name="Tamura T."/>
        </authorList>
    </citation>
    <scope>NUCLEOTIDE SEQUENCE [LARGE SCALE GENOMIC DNA]</scope>
    <source>
        <strain evidence="3 4">NBRC 105298</strain>
    </source>
</reference>
<feature type="transmembrane region" description="Helical" evidence="1">
    <location>
        <begin position="7"/>
        <end position="27"/>
    </location>
</feature>
<keyword evidence="1" id="KW-0812">Transmembrane</keyword>
<dbReference type="Proteomes" id="UP000677082">
    <property type="component" value="Unassembled WGS sequence"/>
</dbReference>
<protein>
    <recommendedName>
        <fullName evidence="2">Low molecular weight protein antigen 6 PH domain-containing protein</fullName>
    </recommendedName>
</protein>
<gene>
    <name evidence="3" type="ORF">Ato02nite_096490</name>
</gene>
<feature type="domain" description="Low molecular weight protein antigen 6 PH" evidence="2">
    <location>
        <begin position="57"/>
        <end position="132"/>
    </location>
</feature>
<sequence length="152" mass="16360">MQWRIRPVLPVTKLMVAVAIVVLAAAFGGNDPIRWAIAGVSATGVLVWAVRDLLAPVRLAADPDGVTVLAGFARRRQVPWSAIERVRVDRRTHRGLRSETLELDAGDAIYLFSANDLGALPEDVAAVLADLRIAPGAESREQGLSSHHSPDQ</sequence>
<dbReference type="InterPro" id="IPR019692">
    <property type="entry name" value="CFP-6_PH"/>
</dbReference>
<accession>A0A919WCY7</accession>
<evidence type="ECO:0000313" key="4">
    <source>
        <dbReference type="Proteomes" id="UP000677082"/>
    </source>
</evidence>
<comment type="caution">
    <text evidence="3">The sequence shown here is derived from an EMBL/GenBank/DDBJ whole genome shotgun (WGS) entry which is preliminary data.</text>
</comment>
<proteinExistence type="predicted"/>
<organism evidence="3 4">
    <name type="scientific">Paractinoplanes toevensis</name>
    <dbReference type="NCBI Taxonomy" id="571911"/>
    <lineage>
        <taxon>Bacteria</taxon>
        <taxon>Bacillati</taxon>
        <taxon>Actinomycetota</taxon>
        <taxon>Actinomycetes</taxon>
        <taxon>Micromonosporales</taxon>
        <taxon>Micromonosporaceae</taxon>
        <taxon>Paractinoplanes</taxon>
    </lineage>
</organism>
<keyword evidence="4" id="KW-1185">Reference proteome</keyword>
<keyword evidence="1" id="KW-1133">Transmembrane helix</keyword>
<evidence type="ECO:0000313" key="3">
    <source>
        <dbReference type="EMBL" id="GIM97856.1"/>
    </source>
</evidence>
<dbReference type="EMBL" id="BOQN01000160">
    <property type="protein sequence ID" value="GIM97856.1"/>
    <property type="molecule type" value="Genomic_DNA"/>
</dbReference>
<feature type="transmembrane region" description="Helical" evidence="1">
    <location>
        <begin position="33"/>
        <end position="50"/>
    </location>
</feature>